<name>A0A8K0PCQ2_LADFU</name>
<feature type="coiled-coil region" evidence="1">
    <location>
        <begin position="6"/>
        <end position="40"/>
    </location>
</feature>
<keyword evidence="4" id="KW-1185">Reference proteome</keyword>
<dbReference type="EMBL" id="KZ310621">
    <property type="protein sequence ID" value="KAG8239988.1"/>
    <property type="molecule type" value="Genomic_DNA"/>
</dbReference>
<accession>A0A8K0PCQ2</accession>
<protein>
    <submittedName>
        <fullName evidence="3">Uncharacterized protein</fullName>
    </submittedName>
</protein>
<organism evidence="3 4">
    <name type="scientific">Ladona fulva</name>
    <name type="common">Scarce chaser dragonfly</name>
    <name type="synonym">Libellula fulva</name>
    <dbReference type="NCBI Taxonomy" id="123851"/>
    <lineage>
        <taxon>Eukaryota</taxon>
        <taxon>Metazoa</taxon>
        <taxon>Ecdysozoa</taxon>
        <taxon>Arthropoda</taxon>
        <taxon>Hexapoda</taxon>
        <taxon>Insecta</taxon>
        <taxon>Pterygota</taxon>
        <taxon>Palaeoptera</taxon>
        <taxon>Odonata</taxon>
        <taxon>Epiprocta</taxon>
        <taxon>Anisoptera</taxon>
        <taxon>Libelluloidea</taxon>
        <taxon>Libellulidae</taxon>
        <taxon>Ladona</taxon>
    </lineage>
</organism>
<feature type="compositionally biased region" description="Basic and acidic residues" evidence="2">
    <location>
        <begin position="133"/>
        <end position="224"/>
    </location>
</feature>
<feature type="compositionally biased region" description="Polar residues" evidence="2">
    <location>
        <begin position="99"/>
        <end position="113"/>
    </location>
</feature>
<feature type="non-terminal residue" evidence="3">
    <location>
        <position position="1"/>
    </location>
</feature>
<comment type="caution">
    <text evidence="3">The sequence shown here is derived from an EMBL/GenBank/DDBJ whole genome shotgun (WGS) entry which is preliminary data.</text>
</comment>
<feature type="region of interest" description="Disordered" evidence="2">
    <location>
        <begin position="52"/>
        <end position="231"/>
    </location>
</feature>
<reference evidence="3" key="2">
    <citation type="submission" date="2017-10" db="EMBL/GenBank/DDBJ databases">
        <title>Ladona fulva Genome sequencing and assembly.</title>
        <authorList>
            <person name="Murali S."/>
            <person name="Richards S."/>
            <person name="Bandaranaike D."/>
            <person name="Bellair M."/>
            <person name="Blankenburg K."/>
            <person name="Chao H."/>
            <person name="Dinh H."/>
            <person name="Doddapaneni H."/>
            <person name="Dugan-Rocha S."/>
            <person name="Elkadiri S."/>
            <person name="Gnanaolivu R."/>
            <person name="Hernandez B."/>
            <person name="Skinner E."/>
            <person name="Javaid M."/>
            <person name="Lee S."/>
            <person name="Li M."/>
            <person name="Ming W."/>
            <person name="Munidasa M."/>
            <person name="Muniz J."/>
            <person name="Nguyen L."/>
            <person name="Hughes D."/>
            <person name="Osuji N."/>
            <person name="Pu L.-L."/>
            <person name="Puazo M."/>
            <person name="Qu C."/>
            <person name="Quiroz J."/>
            <person name="Raj R."/>
            <person name="Weissenberger G."/>
            <person name="Xin Y."/>
            <person name="Zou X."/>
            <person name="Han Y."/>
            <person name="Worley K."/>
            <person name="Muzny D."/>
            <person name="Gibbs R."/>
        </authorList>
    </citation>
    <scope>NUCLEOTIDE SEQUENCE</scope>
    <source>
        <strain evidence="3">Sampled in the wild</strain>
    </source>
</reference>
<proteinExistence type="predicted"/>
<dbReference type="Proteomes" id="UP000792457">
    <property type="component" value="Unassembled WGS sequence"/>
</dbReference>
<evidence type="ECO:0000313" key="3">
    <source>
        <dbReference type="EMBL" id="KAG8239988.1"/>
    </source>
</evidence>
<evidence type="ECO:0000256" key="2">
    <source>
        <dbReference type="SAM" id="MobiDB-lite"/>
    </source>
</evidence>
<reference evidence="3" key="1">
    <citation type="submission" date="2013-04" db="EMBL/GenBank/DDBJ databases">
        <authorList>
            <person name="Qu J."/>
            <person name="Murali S.C."/>
            <person name="Bandaranaike D."/>
            <person name="Bellair M."/>
            <person name="Blankenburg K."/>
            <person name="Chao H."/>
            <person name="Dinh H."/>
            <person name="Doddapaneni H."/>
            <person name="Downs B."/>
            <person name="Dugan-Rocha S."/>
            <person name="Elkadiri S."/>
            <person name="Gnanaolivu R.D."/>
            <person name="Hernandez B."/>
            <person name="Javaid M."/>
            <person name="Jayaseelan J.C."/>
            <person name="Lee S."/>
            <person name="Li M."/>
            <person name="Ming W."/>
            <person name="Munidasa M."/>
            <person name="Muniz J."/>
            <person name="Nguyen L."/>
            <person name="Ongeri F."/>
            <person name="Osuji N."/>
            <person name="Pu L.-L."/>
            <person name="Puazo M."/>
            <person name="Qu C."/>
            <person name="Quiroz J."/>
            <person name="Raj R."/>
            <person name="Weissenberger G."/>
            <person name="Xin Y."/>
            <person name="Zou X."/>
            <person name="Han Y."/>
            <person name="Richards S."/>
            <person name="Worley K."/>
            <person name="Muzny D."/>
            <person name="Gibbs R."/>
        </authorList>
    </citation>
    <scope>NUCLEOTIDE SEQUENCE</scope>
    <source>
        <strain evidence="3">Sampled in the wild</strain>
    </source>
</reference>
<gene>
    <name evidence="3" type="ORF">J437_LFUL019576</name>
</gene>
<evidence type="ECO:0000313" key="4">
    <source>
        <dbReference type="Proteomes" id="UP000792457"/>
    </source>
</evidence>
<sequence>MIARGRITTEEEAKAALAERRRLAREQAEREAELERQRLNILWSVSAVAFVFPSDNKTRAQSATEREGGAKPPKVPSTKKSTPKPADTPSKKTAPSATEKLQATKTATKTSPKVSPVHSPGEPAQLEQITDSSEEKKDEGKEISDKSDMQKSVDGLEKQDEMKPVEGETVESKEYEKKEEKAETEMKEEQVKKEESKIDKIDVSEGKERIENSTEGKEPDKGESSQDVDMT</sequence>
<keyword evidence="1" id="KW-0175">Coiled coil</keyword>
<dbReference type="AlphaFoldDB" id="A0A8K0PCQ2"/>
<feature type="compositionally biased region" description="Low complexity" evidence="2">
    <location>
        <begin position="70"/>
        <end position="95"/>
    </location>
</feature>
<evidence type="ECO:0000256" key="1">
    <source>
        <dbReference type="SAM" id="Coils"/>
    </source>
</evidence>